<name>A0A3S5CLX3_9MICO</name>
<dbReference type="RefSeq" id="WP_128498071.1">
    <property type="nucleotide sequence ID" value="NZ_RZNC01000002.1"/>
</dbReference>
<dbReference type="EMBL" id="RZNC01000002">
    <property type="protein sequence ID" value="RWZ64272.1"/>
    <property type="molecule type" value="Genomic_DNA"/>
</dbReference>
<dbReference type="Pfam" id="PF11387">
    <property type="entry name" value="DUF2795"/>
    <property type="match status" value="1"/>
</dbReference>
<evidence type="ECO:0000313" key="2">
    <source>
        <dbReference type="Proteomes" id="UP000288603"/>
    </source>
</evidence>
<gene>
    <name evidence="1" type="ORF">ELQ92_05745</name>
</gene>
<keyword evidence="2" id="KW-1185">Reference proteome</keyword>
<sequence>MTGADDRETETTRYLDDIAVFARGIAFPAARSDLLLQAILAHATPRLIGELRSLPDSVFADADALRGALRDR</sequence>
<comment type="caution">
    <text evidence="1">The sequence shown here is derived from an EMBL/GenBank/DDBJ whole genome shotgun (WGS) entry which is preliminary data.</text>
</comment>
<dbReference type="OrthoDB" id="5124012at2"/>
<organism evidence="1 2">
    <name type="scientific">Labedella populi</name>
    <dbReference type="NCBI Taxonomy" id="2498850"/>
    <lineage>
        <taxon>Bacteria</taxon>
        <taxon>Bacillati</taxon>
        <taxon>Actinomycetota</taxon>
        <taxon>Actinomycetes</taxon>
        <taxon>Micrococcales</taxon>
        <taxon>Microbacteriaceae</taxon>
        <taxon>Labedella</taxon>
    </lineage>
</organism>
<dbReference type="InterPro" id="IPR021527">
    <property type="entry name" value="DUF2795"/>
</dbReference>
<dbReference type="Proteomes" id="UP000288603">
    <property type="component" value="Unassembled WGS sequence"/>
</dbReference>
<protein>
    <submittedName>
        <fullName evidence="1">DUF2795 domain-containing protein</fullName>
    </submittedName>
</protein>
<dbReference type="AlphaFoldDB" id="A0A3S5CLX3"/>
<proteinExistence type="predicted"/>
<reference evidence="1 2" key="1">
    <citation type="submission" date="2018-12" db="EMBL/GenBank/DDBJ databases">
        <authorList>
            <person name="Li F."/>
        </authorList>
    </citation>
    <scope>NUCLEOTIDE SEQUENCE [LARGE SCALE GENOMIC DNA]</scope>
    <source>
        <strain evidence="1 2">8H24J-4-2</strain>
    </source>
</reference>
<evidence type="ECO:0000313" key="1">
    <source>
        <dbReference type="EMBL" id="RWZ64272.1"/>
    </source>
</evidence>
<accession>A0A3S5CLX3</accession>